<accession>A0A397IQD4</accession>
<dbReference type="STRING" id="1348612.A0A397IQD4"/>
<gene>
    <name evidence="3" type="ORF">Glove_197g5</name>
</gene>
<organism evidence="3 4">
    <name type="scientific">Diversispora epigaea</name>
    <dbReference type="NCBI Taxonomy" id="1348612"/>
    <lineage>
        <taxon>Eukaryota</taxon>
        <taxon>Fungi</taxon>
        <taxon>Fungi incertae sedis</taxon>
        <taxon>Mucoromycota</taxon>
        <taxon>Glomeromycotina</taxon>
        <taxon>Glomeromycetes</taxon>
        <taxon>Diversisporales</taxon>
        <taxon>Diversisporaceae</taxon>
        <taxon>Diversispora</taxon>
    </lineage>
</organism>
<dbReference type="InterPro" id="IPR036638">
    <property type="entry name" value="HLH_DNA-bd_sf"/>
</dbReference>
<dbReference type="AlphaFoldDB" id="A0A397IQD4"/>
<feature type="compositionally biased region" description="Polar residues" evidence="1">
    <location>
        <begin position="445"/>
        <end position="463"/>
    </location>
</feature>
<proteinExistence type="predicted"/>
<dbReference type="Proteomes" id="UP000266861">
    <property type="component" value="Unassembled WGS sequence"/>
</dbReference>
<evidence type="ECO:0000256" key="1">
    <source>
        <dbReference type="SAM" id="MobiDB-lite"/>
    </source>
</evidence>
<protein>
    <recommendedName>
        <fullName evidence="2">BHLH domain-containing protein</fullName>
    </recommendedName>
</protein>
<dbReference type="InterPro" id="IPR011598">
    <property type="entry name" value="bHLH_dom"/>
</dbReference>
<dbReference type="SMART" id="SM00353">
    <property type="entry name" value="HLH"/>
    <property type="match status" value="1"/>
</dbReference>
<feature type="region of interest" description="Disordered" evidence="1">
    <location>
        <begin position="186"/>
        <end position="240"/>
    </location>
</feature>
<dbReference type="EMBL" id="PQFF01000185">
    <property type="protein sequence ID" value="RHZ76468.1"/>
    <property type="molecule type" value="Genomic_DNA"/>
</dbReference>
<dbReference type="PANTHER" id="PTHR47336">
    <property type="entry name" value="TRANSCRIPTION FACTOR HMS1-RELATED"/>
    <property type="match status" value="1"/>
</dbReference>
<evidence type="ECO:0000313" key="4">
    <source>
        <dbReference type="Proteomes" id="UP000266861"/>
    </source>
</evidence>
<dbReference type="Pfam" id="PF00010">
    <property type="entry name" value="HLH"/>
    <property type="match status" value="1"/>
</dbReference>
<comment type="caution">
    <text evidence="3">The sequence shown here is derived from an EMBL/GenBank/DDBJ whole genome shotgun (WGS) entry which is preliminary data.</text>
</comment>
<dbReference type="Gene3D" id="4.10.280.10">
    <property type="entry name" value="Helix-loop-helix DNA-binding domain"/>
    <property type="match status" value="1"/>
</dbReference>
<evidence type="ECO:0000259" key="2">
    <source>
        <dbReference type="PROSITE" id="PS50888"/>
    </source>
</evidence>
<dbReference type="PROSITE" id="PS50888">
    <property type="entry name" value="BHLH"/>
    <property type="match status" value="1"/>
</dbReference>
<dbReference type="PANTHER" id="PTHR47336:SF2">
    <property type="entry name" value="TRANSCRIPTION FACTOR HMS1-RELATED"/>
    <property type="match status" value="1"/>
</dbReference>
<reference evidence="3 4" key="1">
    <citation type="submission" date="2018-08" db="EMBL/GenBank/DDBJ databases">
        <title>Genome and evolution of the arbuscular mycorrhizal fungus Diversispora epigaea (formerly Glomus versiforme) and its bacterial endosymbionts.</title>
        <authorList>
            <person name="Sun X."/>
            <person name="Fei Z."/>
            <person name="Harrison M."/>
        </authorList>
    </citation>
    <scope>NUCLEOTIDE SEQUENCE [LARGE SCALE GENOMIC DNA]</scope>
    <source>
        <strain evidence="3 4">IT104</strain>
    </source>
</reference>
<dbReference type="InterPro" id="IPR052099">
    <property type="entry name" value="Regulatory_TF_Diverse"/>
</dbReference>
<dbReference type="GO" id="GO:0046983">
    <property type="term" value="F:protein dimerization activity"/>
    <property type="evidence" value="ECO:0007669"/>
    <property type="project" value="InterPro"/>
</dbReference>
<dbReference type="SUPFAM" id="SSF47459">
    <property type="entry name" value="HLH, helix-loop-helix DNA-binding domain"/>
    <property type="match status" value="1"/>
</dbReference>
<sequence length="1079" mass="121452">MSKETFETLPLPTMQSTDLQDLLMCESYFDDFSTTDALDPHNLSTTQPPTATMSEFESQIQAILAANAANSNNGMDTSQQINDLSFDNFQYQAPSPETSLFNSPEIINSLSGTDSFLNSPNYTIFDDNGSLSNLSPLSFNSLQDFTVPPSDAVINDVDHFSLMEKSYDPINLTKTEFDALMAQVETPNKEVSTERESNFPERSLKKKRKGTGSISKSVKKTKDDNISFNEESSTVPSMGMDNRSNLSPGIQSIVVPSSPIVNTTDSTFAFNPASWSSSPNQPAVNFASDEIMDTSQLSNVLSVLDDKITIKKPIPRLKNVNSKTQQHQQNFQFQPNKQQKKVAHNAIERRYRNNINDRINDLKNVVPALCHLKSKDSKDDDEDDKVDGISAATKLNKATILRKATEYIIYLKKNNQKLKNDNELLKKLIKALSGGIELYNLYHAETNNPETPPSTSESGINSDYSDHGSPYHNQEDFEYIPPSPPNNTGSRALMALFMCMTFFSSQSNTINYGHHSSHHHNDNNRVVSNEIPVEIPKSSQNDGAFTIDIWYLARIFTFIMCLTYIIRPSLFSNQSRHVRKSKSIIASVITAKGKDAKTLYQSLSHLSYGSMNTLEFVIGFLTESFKFFARRSLGWNISGGYISTDMEEKLWEVALWARLGEVELCGGNDKASRLSILYTCFRTINLLESHYISQKNVYINPARIYANAALQCYIGFHSIPFISQRIVSHFWKLAKERRLASSEEKWLEIVLVSDPNNDMWKGIANKISNHVISTSKGEEKVEPMNNTTIPLAHFSDAQALFHLKKAFSNLVSVKYGKSKKVQKSTQYTFSELLGVTTPASLTHWYALVGCAVQAFSVQQIVTGEKLVNRLREEFPKTNDNVNKQIIAMGLLTYALLMHGKVEASIRCADKANNAVSIRNKEEKSGITENDDSGERDLEREMIQDVHDLAEFCVGWVVLEARILSWKIIEEFTSENNDKAIPDVLDIETRLKPSINGWMRYLRRLPKANVFGDFPKAQERFIKKLDALGRIVGGTDESADPDCEFEENNNTNDDYDKECSEKTSETKNRAIRAWNVLKGM</sequence>
<feature type="compositionally biased region" description="Basic and acidic residues" evidence="1">
    <location>
        <begin position="187"/>
        <end position="203"/>
    </location>
</feature>
<feature type="domain" description="BHLH" evidence="2">
    <location>
        <begin position="339"/>
        <end position="411"/>
    </location>
</feature>
<feature type="region of interest" description="Disordered" evidence="1">
    <location>
        <begin position="445"/>
        <end position="465"/>
    </location>
</feature>
<evidence type="ECO:0000313" key="3">
    <source>
        <dbReference type="EMBL" id="RHZ76468.1"/>
    </source>
</evidence>
<name>A0A397IQD4_9GLOM</name>
<feature type="region of interest" description="Disordered" evidence="1">
    <location>
        <begin position="1038"/>
        <end position="1058"/>
    </location>
</feature>
<feature type="compositionally biased region" description="Polar residues" evidence="1">
    <location>
        <begin position="226"/>
        <end position="240"/>
    </location>
</feature>
<dbReference type="OrthoDB" id="2133190at2759"/>
<keyword evidence="4" id="KW-1185">Reference proteome</keyword>